<dbReference type="Gene3D" id="1.20.1510.10">
    <property type="entry name" value="Cation efflux protein transmembrane domain"/>
    <property type="match status" value="1"/>
</dbReference>
<evidence type="ECO:0000256" key="1">
    <source>
        <dbReference type="ARBA" id="ARBA00004141"/>
    </source>
</evidence>
<keyword evidence="6 7" id="KW-0472">Membrane</keyword>
<dbReference type="AlphaFoldDB" id="A0A090ZLW0"/>
<dbReference type="RefSeq" id="WP_036620631.1">
    <property type="nucleotide sequence ID" value="NZ_JAKOBR010000042.1"/>
</dbReference>
<feature type="transmembrane region" description="Helical" evidence="7">
    <location>
        <begin position="81"/>
        <end position="104"/>
    </location>
</feature>
<evidence type="ECO:0000259" key="9">
    <source>
        <dbReference type="Pfam" id="PF16916"/>
    </source>
</evidence>
<dbReference type="NCBIfam" id="TIGR01297">
    <property type="entry name" value="CDF"/>
    <property type="match status" value="1"/>
</dbReference>
<evidence type="ECO:0000256" key="2">
    <source>
        <dbReference type="ARBA" id="ARBA00008114"/>
    </source>
</evidence>
<dbReference type="OrthoDB" id="9806522at2"/>
<dbReference type="Pfam" id="PF16916">
    <property type="entry name" value="ZT_dimer"/>
    <property type="match status" value="1"/>
</dbReference>
<evidence type="ECO:0000313" key="10">
    <source>
        <dbReference type="EMBL" id="KFN11250.1"/>
    </source>
</evidence>
<evidence type="ECO:0000256" key="5">
    <source>
        <dbReference type="ARBA" id="ARBA00022989"/>
    </source>
</evidence>
<dbReference type="InterPro" id="IPR050291">
    <property type="entry name" value="CDF_Transporter"/>
</dbReference>
<feature type="domain" description="Cation efflux protein transmembrane" evidence="8">
    <location>
        <begin position="14"/>
        <end position="211"/>
    </location>
</feature>
<keyword evidence="11" id="KW-1185">Reference proteome</keyword>
<dbReference type="PANTHER" id="PTHR43840:SF15">
    <property type="entry name" value="MITOCHONDRIAL METAL TRANSPORTER 1-RELATED"/>
    <property type="match status" value="1"/>
</dbReference>
<gene>
    <name evidence="10" type="ORF">DJ90_2393</name>
</gene>
<accession>A0A090ZLW0</accession>
<dbReference type="InterPro" id="IPR036837">
    <property type="entry name" value="Cation_efflux_CTD_sf"/>
</dbReference>
<sequence length="318" mass="34967">MKREHAAFSDSAAWLSIVSHAALAVFKGMVGLWFDSRALLAAALHSASDAAAEIAAKVEWPGLRKRRALHAAYVGREGAEPLLAIFFAVFLLMGGLQMMIAAISNIARDELKPPEVMAGVAVVVSFALKEAVFQFRFRQSRKEDPKTAQSLIATHRYSLYSSVAAFIGVFSAVAGQAMGVSELLYLDPLAAFFIACLVFWRAYRLIRESLYGRLVSAIQEEDTTSFIETVQRVHGVIAVDELKAQENGHYVIVDAKISVNPRITVMEANDIANRAKMLLLNRFSHVSEVRIQVAPYDAGYPYKSNAEENGSDMPNLLQ</sequence>
<keyword evidence="3" id="KW-0813">Transport</keyword>
<dbReference type="InterPro" id="IPR058533">
    <property type="entry name" value="Cation_efflux_TM"/>
</dbReference>
<evidence type="ECO:0000259" key="8">
    <source>
        <dbReference type="Pfam" id="PF01545"/>
    </source>
</evidence>
<dbReference type="HOGENOM" id="CLU_013430_3_6_9"/>
<comment type="similarity">
    <text evidence="2">Belongs to the cation diffusion facilitator (CDF) transporter (TC 2.A.4) family.</text>
</comment>
<keyword evidence="5 7" id="KW-1133">Transmembrane helix</keyword>
<comment type="caution">
    <text evidence="10">The sequence shown here is derived from an EMBL/GenBank/DDBJ whole genome shotgun (WGS) entry which is preliminary data.</text>
</comment>
<feature type="domain" description="Cation efflux protein cytoplasmic" evidence="9">
    <location>
        <begin position="220"/>
        <end position="296"/>
    </location>
</feature>
<comment type="subcellular location">
    <subcellularLocation>
        <location evidence="1">Membrane</location>
        <topology evidence="1">Multi-pass membrane protein</topology>
    </subcellularLocation>
</comment>
<feature type="transmembrane region" description="Helical" evidence="7">
    <location>
        <begin position="12"/>
        <end position="34"/>
    </location>
</feature>
<evidence type="ECO:0000313" key="11">
    <source>
        <dbReference type="Proteomes" id="UP000029278"/>
    </source>
</evidence>
<dbReference type="Pfam" id="PF01545">
    <property type="entry name" value="Cation_efflux"/>
    <property type="match status" value="1"/>
</dbReference>
<evidence type="ECO:0000256" key="6">
    <source>
        <dbReference type="ARBA" id="ARBA00023136"/>
    </source>
</evidence>
<dbReference type="SUPFAM" id="SSF161111">
    <property type="entry name" value="Cation efflux protein transmembrane domain-like"/>
    <property type="match status" value="1"/>
</dbReference>
<dbReference type="InterPro" id="IPR002524">
    <property type="entry name" value="Cation_efflux"/>
</dbReference>
<organism evidence="10 11">
    <name type="scientific">Paenibacillus macerans</name>
    <name type="common">Bacillus macerans</name>
    <dbReference type="NCBI Taxonomy" id="44252"/>
    <lineage>
        <taxon>Bacteria</taxon>
        <taxon>Bacillati</taxon>
        <taxon>Bacillota</taxon>
        <taxon>Bacilli</taxon>
        <taxon>Bacillales</taxon>
        <taxon>Paenibacillaceae</taxon>
        <taxon>Paenibacillus</taxon>
    </lineage>
</organism>
<dbReference type="Gene3D" id="3.30.70.1350">
    <property type="entry name" value="Cation efflux protein, cytoplasmic domain"/>
    <property type="match status" value="1"/>
</dbReference>
<dbReference type="InterPro" id="IPR027470">
    <property type="entry name" value="Cation_efflux_CTD"/>
</dbReference>
<name>A0A090ZLW0_PAEMA</name>
<dbReference type="InterPro" id="IPR027469">
    <property type="entry name" value="Cation_efflux_TMD_sf"/>
</dbReference>
<evidence type="ECO:0000256" key="4">
    <source>
        <dbReference type="ARBA" id="ARBA00022692"/>
    </source>
</evidence>
<dbReference type="GeneID" id="77012036"/>
<proteinExistence type="inferred from homology"/>
<reference evidence="10 11" key="1">
    <citation type="submission" date="2014-04" db="EMBL/GenBank/DDBJ databases">
        <authorList>
            <person name="Bishop-Lilly K.A."/>
            <person name="Broomall S.M."/>
            <person name="Chain P.S."/>
            <person name="Chertkov O."/>
            <person name="Coyne S.R."/>
            <person name="Daligault H.E."/>
            <person name="Davenport K.W."/>
            <person name="Erkkila T."/>
            <person name="Frey K.G."/>
            <person name="Gibbons H.S."/>
            <person name="Gu W."/>
            <person name="Jaissle J."/>
            <person name="Johnson S.L."/>
            <person name="Koroleva G.I."/>
            <person name="Ladner J.T."/>
            <person name="Lo C.-C."/>
            <person name="Minogue T.D."/>
            <person name="Munk C."/>
            <person name="Palacios G.F."/>
            <person name="Redden C.L."/>
            <person name="Rosenzweig C.N."/>
            <person name="Scholz M.B."/>
            <person name="Teshima H."/>
            <person name="Xu Y."/>
        </authorList>
    </citation>
    <scope>NUCLEOTIDE SEQUENCE [LARGE SCALE GENOMIC DNA]</scope>
    <source>
        <strain evidence="10 11">8244</strain>
    </source>
</reference>
<dbReference type="Proteomes" id="UP000029278">
    <property type="component" value="Unassembled WGS sequence"/>
</dbReference>
<keyword evidence="4 7" id="KW-0812">Transmembrane</keyword>
<dbReference type="STRING" id="44252.DJ90_2393"/>
<dbReference type="GO" id="GO:0008324">
    <property type="term" value="F:monoatomic cation transmembrane transporter activity"/>
    <property type="evidence" value="ECO:0007669"/>
    <property type="project" value="InterPro"/>
</dbReference>
<feature type="transmembrane region" description="Helical" evidence="7">
    <location>
        <begin position="183"/>
        <end position="203"/>
    </location>
</feature>
<protein>
    <submittedName>
        <fullName evidence="10">Cation diffusion facilitator transporter family protein</fullName>
    </submittedName>
</protein>
<dbReference type="PATRIC" id="fig|44252.3.peg.741"/>
<dbReference type="EMBL" id="JMQA01000012">
    <property type="protein sequence ID" value="KFN11250.1"/>
    <property type="molecule type" value="Genomic_DNA"/>
</dbReference>
<feature type="transmembrane region" description="Helical" evidence="7">
    <location>
        <begin position="157"/>
        <end position="177"/>
    </location>
</feature>
<evidence type="ECO:0000256" key="7">
    <source>
        <dbReference type="SAM" id="Phobius"/>
    </source>
</evidence>
<dbReference type="GO" id="GO:0016020">
    <property type="term" value="C:membrane"/>
    <property type="evidence" value="ECO:0007669"/>
    <property type="project" value="UniProtKB-SubCell"/>
</dbReference>
<dbReference type="SUPFAM" id="SSF160240">
    <property type="entry name" value="Cation efflux protein cytoplasmic domain-like"/>
    <property type="match status" value="1"/>
</dbReference>
<dbReference type="PANTHER" id="PTHR43840">
    <property type="entry name" value="MITOCHONDRIAL METAL TRANSPORTER 1-RELATED"/>
    <property type="match status" value="1"/>
</dbReference>
<evidence type="ECO:0000256" key="3">
    <source>
        <dbReference type="ARBA" id="ARBA00022448"/>
    </source>
</evidence>